<feature type="transmembrane region" description="Helical" evidence="1">
    <location>
        <begin position="6"/>
        <end position="27"/>
    </location>
</feature>
<organism evidence="2">
    <name type="scientific">Arundo donax</name>
    <name type="common">Giant reed</name>
    <name type="synonym">Donax arundinaceus</name>
    <dbReference type="NCBI Taxonomy" id="35708"/>
    <lineage>
        <taxon>Eukaryota</taxon>
        <taxon>Viridiplantae</taxon>
        <taxon>Streptophyta</taxon>
        <taxon>Embryophyta</taxon>
        <taxon>Tracheophyta</taxon>
        <taxon>Spermatophyta</taxon>
        <taxon>Magnoliopsida</taxon>
        <taxon>Liliopsida</taxon>
        <taxon>Poales</taxon>
        <taxon>Poaceae</taxon>
        <taxon>PACMAD clade</taxon>
        <taxon>Arundinoideae</taxon>
        <taxon>Arundineae</taxon>
        <taxon>Arundo</taxon>
    </lineage>
</organism>
<reference evidence="2" key="1">
    <citation type="submission" date="2014-09" db="EMBL/GenBank/DDBJ databases">
        <authorList>
            <person name="Magalhaes I.L.F."/>
            <person name="Oliveira U."/>
            <person name="Santos F.R."/>
            <person name="Vidigal T.H.D.A."/>
            <person name="Brescovit A.D."/>
            <person name="Santos A.J."/>
        </authorList>
    </citation>
    <scope>NUCLEOTIDE SEQUENCE</scope>
    <source>
        <tissue evidence="2">Shoot tissue taken approximately 20 cm above the soil surface</tissue>
    </source>
</reference>
<keyword evidence="1" id="KW-0472">Membrane</keyword>
<reference evidence="2" key="2">
    <citation type="journal article" date="2015" name="Data Brief">
        <title>Shoot transcriptome of the giant reed, Arundo donax.</title>
        <authorList>
            <person name="Barrero R.A."/>
            <person name="Guerrero F.D."/>
            <person name="Moolhuijzen P."/>
            <person name="Goolsby J.A."/>
            <person name="Tidwell J."/>
            <person name="Bellgard S.E."/>
            <person name="Bellgard M.I."/>
        </authorList>
    </citation>
    <scope>NUCLEOTIDE SEQUENCE</scope>
    <source>
        <tissue evidence="2">Shoot tissue taken approximately 20 cm above the soil surface</tissue>
    </source>
</reference>
<proteinExistence type="predicted"/>
<sequence>MLFGPSRLDIFSITICGFSRFMTWGILKSQTSNCFAIDLCFYTFSLNLLSLIFELAG</sequence>
<name>A0A0A9F018_ARUDO</name>
<keyword evidence="1" id="KW-1133">Transmembrane helix</keyword>
<feature type="transmembrane region" description="Helical" evidence="1">
    <location>
        <begin position="34"/>
        <end position="53"/>
    </location>
</feature>
<dbReference type="AlphaFoldDB" id="A0A0A9F018"/>
<dbReference type="EMBL" id="GBRH01191506">
    <property type="protein sequence ID" value="JAE06390.1"/>
    <property type="molecule type" value="Transcribed_RNA"/>
</dbReference>
<evidence type="ECO:0000313" key="2">
    <source>
        <dbReference type="EMBL" id="JAE06390.1"/>
    </source>
</evidence>
<protein>
    <submittedName>
        <fullName evidence="2">Uncharacterized protein</fullName>
    </submittedName>
</protein>
<keyword evidence="1" id="KW-0812">Transmembrane</keyword>
<accession>A0A0A9F018</accession>
<evidence type="ECO:0000256" key="1">
    <source>
        <dbReference type="SAM" id="Phobius"/>
    </source>
</evidence>